<dbReference type="PROSITE" id="PS00178">
    <property type="entry name" value="AA_TRNA_LIGASE_I"/>
    <property type="match status" value="1"/>
</dbReference>
<feature type="domain" description="Aminoacyl-tRNA synthetase class Ia" evidence="12">
    <location>
        <begin position="10"/>
        <end position="628"/>
    </location>
</feature>
<comment type="caution">
    <text evidence="14">The sequence shown here is derived from an EMBL/GenBank/DDBJ whole genome shotgun (WGS) entry which is preliminary data.</text>
</comment>
<dbReference type="GO" id="GO:0000049">
    <property type="term" value="F:tRNA binding"/>
    <property type="evidence" value="ECO:0007669"/>
    <property type="project" value="InterPro"/>
</dbReference>
<accession>A0A1U7LJQ9</accession>
<dbReference type="EC" id="6.1.1.5" evidence="2"/>
<evidence type="ECO:0000259" key="12">
    <source>
        <dbReference type="Pfam" id="PF00133"/>
    </source>
</evidence>
<proteinExistence type="inferred from homology"/>
<evidence type="ECO:0000256" key="9">
    <source>
        <dbReference type="ARBA" id="ARBA00048359"/>
    </source>
</evidence>
<dbReference type="Gene3D" id="3.40.50.620">
    <property type="entry name" value="HUPs"/>
    <property type="match status" value="2"/>
</dbReference>
<keyword evidence="15" id="KW-1185">Reference proteome</keyword>
<reference evidence="14 15" key="1">
    <citation type="submission" date="2016-04" db="EMBL/GenBank/DDBJ databases">
        <title>Evolutionary innovation and constraint leading to complex multicellularity in the Ascomycota.</title>
        <authorList>
            <person name="Cisse O."/>
            <person name="Nguyen A."/>
            <person name="Hewitt D.A."/>
            <person name="Jedd G."/>
            <person name="Stajich J.E."/>
        </authorList>
    </citation>
    <scope>NUCLEOTIDE SEQUENCE [LARGE SCALE GENOMIC DNA]</scope>
    <source>
        <strain evidence="14 15">DAH-3</strain>
    </source>
</reference>
<dbReference type="GO" id="GO:1990825">
    <property type="term" value="F:sequence-specific mRNA binding"/>
    <property type="evidence" value="ECO:0007669"/>
    <property type="project" value="EnsemblFungi"/>
</dbReference>
<evidence type="ECO:0000256" key="11">
    <source>
        <dbReference type="RuleBase" id="RU363035"/>
    </source>
</evidence>
<name>A0A1U7LJQ9_NEOID</name>
<keyword evidence="7 11" id="KW-0030">Aminoacyl-tRNA synthetase</keyword>
<dbReference type="GO" id="GO:0005829">
    <property type="term" value="C:cytosol"/>
    <property type="evidence" value="ECO:0007669"/>
    <property type="project" value="EnsemblFungi"/>
</dbReference>
<gene>
    <name evidence="14" type="ORF">NEOLI_002405</name>
</gene>
<dbReference type="InterPro" id="IPR033709">
    <property type="entry name" value="Anticodon_Ile_ABEc"/>
</dbReference>
<organism evidence="14 15">
    <name type="scientific">Neolecta irregularis (strain DAH-3)</name>
    <dbReference type="NCBI Taxonomy" id="1198029"/>
    <lineage>
        <taxon>Eukaryota</taxon>
        <taxon>Fungi</taxon>
        <taxon>Dikarya</taxon>
        <taxon>Ascomycota</taxon>
        <taxon>Taphrinomycotina</taxon>
        <taxon>Neolectales</taxon>
        <taxon>Neolectaceae</taxon>
        <taxon>Neolecta</taxon>
    </lineage>
</organism>
<dbReference type="InterPro" id="IPR009008">
    <property type="entry name" value="Val/Leu/Ile-tRNA-synth_edit"/>
</dbReference>
<dbReference type="Proteomes" id="UP000186594">
    <property type="component" value="Unassembled WGS sequence"/>
</dbReference>
<evidence type="ECO:0000256" key="2">
    <source>
        <dbReference type="ARBA" id="ARBA00013165"/>
    </source>
</evidence>
<comment type="similarity">
    <text evidence="1 11">Belongs to the class-I aminoacyl-tRNA synthetase family.</text>
</comment>
<keyword evidence="4 11" id="KW-0547">Nucleotide-binding</keyword>
<feature type="domain" description="Methionyl/Valyl/Leucyl/Isoleucyl-tRNA synthetase anticodon-binding" evidence="13">
    <location>
        <begin position="682"/>
        <end position="836"/>
    </location>
</feature>
<dbReference type="OMA" id="EIIVIHK"/>
<evidence type="ECO:0000256" key="10">
    <source>
        <dbReference type="ARBA" id="ARBA00069879"/>
    </source>
</evidence>
<sequence>MNFVKEEERILSYWTDIDAFQTSLKLNEDKPQFSFYDGPPFATGRPHYGHLLAGTMKDIVTRYAHTTGHSVDRRFGWDCHGLPVEHEIDKKLGIKGKDDVMAMGIDKYNAQCREIVMRYSGEWRITVERLGRWIDFDNDYKTLHPTFMESVWWVFKQLYEKDLVYRGYKVMPYSTGCTTPLSNFEAQQNYKDVVDPSVVVSFPLITDENTSLLAWTTTPWTLPSNVAVAVNPKFEYLKIRDDASGRNYIILEKRLVALYKDPKKAKFTIIERILGKDLEGLKYKPLFDYFVPTFGACGFKVIAADYVTDDSGTGLVHQAPAFGEDDYFAAEKAGIIDADHLPPCPIDESGLFTNEVHDFVGQYVKDADKPIQKRLKSEGRLIVQGQESHNYPFCWRSETPLLYRAIPAWFIKVKDHTERMLENLERTRWVPTFVQEGRFSNWIANARDWNISRNRYWGTPIPLWVSDDLEEIVCVGSIKELEELSGCGQLSDIHRESIDNITIPSKQGKGNLRRIEEVFDCCMPYASKHYPFSNKDKFEQSFPADFIAEGLDQTRGWFYTLLVLGTHLFDTAPFKNVIVNGIILAADGKKMSKKLKNYPDPAIVIDLYGSDALRLYLINSPVVRAESLKFKEEGVKEVVAKVLIPWWNSFNFLEQQIALLKKVANVDFEYNPSKGLSENVMDRWILASSASLIAFIKEEMSGYRLYTVVPRLLSLIDDLTSWYIRFNRRRFKGVHGVEDTMFALNTLFEVLFTLVRTMAPFTPFLTENIYQRLRKWLPTTATKGDVRSIHFLEFPQARADYLDEDVQRQVARMQNVISMGREIRNNKALAVKLPLRNMVVVHPDSTYLEDIRSLERYIKEELNIRELVLTSDEGKYGVIYSVQCDWGILGKKLRKDIGKVKAALPNLSSQNVKAFLAQGEIEVDGVQLIAGDLRVLRSVDSNVHPGHETATDDDVLIILDVTIHPDLQNEGLARELANRVQRLRKKASLEQTDDVRMIYRIIENPIRLEEILEEQKVFLMSIFRRPLEKLELDEAVPMNDLIAEEQAEIQGATFLLQLLKITE</sequence>
<dbReference type="SUPFAM" id="SSF50677">
    <property type="entry name" value="ValRS/IleRS/LeuRS editing domain"/>
    <property type="match status" value="1"/>
</dbReference>
<dbReference type="FunFam" id="3.40.50.620:FF:000133">
    <property type="entry name" value="Isoleucyl-tRNA synthetase, cytoplasmic"/>
    <property type="match status" value="1"/>
</dbReference>
<dbReference type="Pfam" id="PF00133">
    <property type="entry name" value="tRNA-synt_1"/>
    <property type="match status" value="1"/>
</dbReference>
<dbReference type="STRING" id="1198029.A0A1U7LJQ9"/>
<dbReference type="InterPro" id="IPR009080">
    <property type="entry name" value="tRNAsynth_Ia_anticodon-bd"/>
</dbReference>
<dbReference type="InterPro" id="IPR013155">
    <property type="entry name" value="M/V/L/I-tRNA-synth_anticd-bd"/>
</dbReference>
<dbReference type="GO" id="GO:0002161">
    <property type="term" value="F:aminoacyl-tRNA deacylase activity"/>
    <property type="evidence" value="ECO:0007669"/>
    <property type="project" value="InterPro"/>
</dbReference>
<keyword evidence="6 11" id="KW-0648">Protein biosynthesis</keyword>
<evidence type="ECO:0000256" key="3">
    <source>
        <dbReference type="ARBA" id="ARBA00022598"/>
    </source>
</evidence>
<evidence type="ECO:0000256" key="8">
    <source>
        <dbReference type="ARBA" id="ARBA00032665"/>
    </source>
</evidence>
<dbReference type="FunFam" id="3.90.740.10:FF:000044">
    <property type="entry name" value="Isoleucine--tRNA ligase"/>
    <property type="match status" value="1"/>
</dbReference>
<evidence type="ECO:0000256" key="5">
    <source>
        <dbReference type="ARBA" id="ARBA00022840"/>
    </source>
</evidence>
<dbReference type="SUPFAM" id="SSF52374">
    <property type="entry name" value="Nucleotidylyl transferase"/>
    <property type="match status" value="1"/>
</dbReference>
<dbReference type="EMBL" id="LXFE01002660">
    <property type="protein sequence ID" value="OLL22879.1"/>
    <property type="molecule type" value="Genomic_DNA"/>
</dbReference>
<comment type="catalytic activity">
    <reaction evidence="9">
        <text>tRNA(Ile) + L-isoleucine + ATP = L-isoleucyl-tRNA(Ile) + AMP + diphosphate</text>
        <dbReference type="Rhea" id="RHEA:11060"/>
        <dbReference type="Rhea" id="RHEA-COMP:9666"/>
        <dbReference type="Rhea" id="RHEA-COMP:9695"/>
        <dbReference type="ChEBI" id="CHEBI:30616"/>
        <dbReference type="ChEBI" id="CHEBI:33019"/>
        <dbReference type="ChEBI" id="CHEBI:58045"/>
        <dbReference type="ChEBI" id="CHEBI:78442"/>
        <dbReference type="ChEBI" id="CHEBI:78528"/>
        <dbReference type="ChEBI" id="CHEBI:456215"/>
        <dbReference type="EC" id="6.1.1.5"/>
    </reaction>
</comment>
<dbReference type="Pfam" id="PF08264">
    <property type="entry name" value="Anticodon_1"/>
    <property type="match status" value="1"/>
</dbReference>
<dbReference type="AlphaFoldDB" id="A0A1U7LJQ9"/>
<dbReference type="GO" id="GO:0006428">
    <property type="term" value="P:isoleucyl-tRNA aminoacylation"/>
    <property type="evidence" value="ECO:0007669"/>
    <property type="project" value="EnsemblFungi"/>
</dbReference>
<keyword evidence="5 11" id="KW-0067">ATP-binding</keyword>
<dbReference type="CDD" id="cd00818">
    <property type="entry name" value="IleRS_core"/>
    <property type="match status" value="1"/>
</dbReference>
<dbReference type="InterPro" id="IPR002301">
    <property type="entry name" value="Ile-tRNA-ligase"/>
</dbReference>
<dbReference type="InterPro" id="IPR001412">
    <property type="entry name" value="aa-tRNA-synth_I_CS"/>
</dbReference>
<dbReference type="GO" id="GO:0004822">
    <property type="term" value="F:isoleucine-tRNA ligase activity"/>
    <property type="evidence" value="ECO:0007669"/>
    <property type="project" value="UniProtKB-EC"/>
</dbReference>
<evidence type="ECO:0000256" key="4">
    <source>
        <dbReference type="ARBA" id="ARBA00022741"/>
    </source>
</evidence>
<dbReference type="InterPro" id="IPR014729">
    <property type="entry name" value="Rossmann-like_a/b/a_fold"/>
</dbReference>
<dbReference type="FunFam" id="1.10.730.10:FF:000004">
    <property type="entry name" value="Isoleucyl-tRNA synthetase, cytoplasmic"/>
    <property type="match status" value="1"/>
</dbReference>
<evidence type="ECO:0000256" key="7">
    <source>
        <dbReference type="ARBA" id="ARBA00023146"/>
    </source>
</evidence>
<evidence type="ECO:0000313" key="15">
    <source>
        <dbReference type="Proteomes" id="UP000186594"/>
    </source>
</evidence>
<dbReference type="SUPFAM" id="SSF47323">
    <property type="entry name" value="Anticodon-binding domain of a subclass of class I aminoacyl-tRNA synthetases"/>
    <property type="match status" value="1"/>
</dbReference>
<dbReference type="Pfam" id="PF19302">
    <property type="entry name" value="DUF5915"/>
    <property type="match status" value="1"/>
</dbReference>
<dbReference type="Gene3D" id="1.10.730.10">
    <property type="entry name" value="Isoleucyl-tRNA Synthetase, Domain 1"/>
    <property type="match status" value="1"/>
</dbReference>
<dbReference type="InterPro" id="IPR023586">
    <property type="entry name" value="Ile-tRNA-ligase_type2"/>
</dbReference>
<dbReference type="OrthoDB" id="1706657at2759"/>
<protein>
    <recommendedName>
        <fullName evidence="10">Isoleucine--tRNA ligase, cytoplasmic</fullName>
        <ecNumber evidence="2">6.1.1.5</ecNumber>
    </recommendedName>
    <alternativeName>
        <fullName evidence="8">Isoleucyl-tRNA synthetase</fullName>
    </alternativeName>
</protein>
<keyword evidence="3 11" id="KW-0436">Ligase</keyword>
<dbReference type="PANTHER" id="PTHR42780">
    <property type="entry name" value="SOLEUCYL-TRNA SYNTHETASE"/>
    <property type="match status" value="1"/>
</dbReference>
<dbReference type="InterPro" id="IPR002300">
    <property type="entry name" value="aa-tRNA-synth_Ia"/>
</dbReference>
<dbReference type="PANTHER" id="PTHR42780:SF1">
    <property type="entry name" value="ISOLEUCINE--TRNA LIGASE, CYTOPLASMIC"/>
    <property type="match status" value="1"/>
</dbReference>
<dbReference type="PRINTS" id="PR00984">
    <property type="entry name" value="TRNASYNTHILE"/>
</dbReference>
<evidence type="ECO:0000259" key="13">
    <source>
        <dbReference type="Pfam" id="PF08264"/>
    </source>
</evidence>
<evidence type="ECO:0000256" key="6">
    <source>
        <dbReference type="ARBA" id="ARBA00022917"/>
    </source>
</evidence>
<dbReference type="NCBIfam" id="TIGR00392">
    <property type="entry name" value="ileS"/>
    <property type="match status" value="1"/>
</dbReference>
<evidence type="ECO:0000256" key="1">
    <source>
        <dbReference type="ARBA" id="ARBA00005594"/>
    </source>
</evidence>
<dbReference type="FunFam" id="3.40.50.620:FF:000023">
    <property type="entry name" value="Isoleucyl-tRNA synthetase,cytoplasmic"/>
    <property type="match status" value="1"/>
</dbReference>
<dbReference type="CDD" id="cd07961">
    <property type="entry name" value="Anticodon_Ia_Ile_ABEc"/>
    <property type="match status" value="1"/>
</dbReference>
<evidence type="ECO:0000313" key="14">
    <source>
        <dbReference type="EMBL" id="OLL22879.1"/>
    </source>
</evidence>
<dbReference type="GO" id="GO:0005524">
    <property type="term" value="F:ATP binding"/>
    <property type="evidence" value="ECO:0007669"/>
    <property type="project" value="UniProtKB-KW"/>
</dbReference>